<keyword evidence="2" id="KW-0863">Zinc-finger</keyword>
<dbReference type="OrthoDB" id="7788311at2759"/>
<accession>A0A1J1ID20</accession>
<dbReference type="InterPro" id="IPR022776">
    <property type="entry name" value="TRM13/UPF0224_CHHC_Znf_dom"/>
</dbReference>
<evidence type="ECO:0000256" key="2">
    <source>
        <dbReference type="ARBA" id="ARBA00022771"/>
    </source>
</evidence>
<dbReference type="PANTHER" id="PTHR21402:SF5">
    <property type="entry name" value="GAMETOCYTE SPECIFIC FACTOR 1"/>
    <property type="match status" value="1"/>
</dbReference>
<protein>
    <submittedName>
        <fullName evidence="5">CLUMA_CG011504, isoform A</fullName>
    </submittedName>
</protein>
<reference evidence="5 6" key="1">
    <citation type="submission" date="2015-04" db="EMBL/GenBank/DDBJ databases">
        <authorList>
            <person name="Syromyatnikov M.Y."/>
            <person name="Popov V.N."/>
        </authorList>
    </citation>
    <scope>NUCLEOTIDE SEQUENCE [LARGE SCALE GENOMIC DNA]</scope>
</reference>
<feature type="domain" description="CHHC U11-48K-type" evidence="4">
    <location>
        <begin position="7"/>
        <end position="34"/>
    </location>
</feature>
<dbReference type="EMBL" id="CVRI01000047">
    <property type="protein sequence ID" value="CRK98136.1"/>
    <property type="molecule type" value="Genomic_DNA"/>
</dbReference>
<dbReference type="Proteomes" id="UP000183832">
    <property type="component" value="Unassembled WGS sequence"/>
</dbReference>
<dbReference type="AlphaFoldDB" id="A0A1J1ID20"/>
<dbReference type="InterPro" id="IPR051591">
    <property type="entry name" value="UPF0224_FAM112_RNA_Proc"/>
</dbReference>
<proteinExistence type="predicted"/>
<dbReference type="PANTHER" id="PTHR21402">
    <property type="entry name" value="GAMETOCYTE SPECIFIC FACTOR 1-RELATED"/>
    <property type="match status" value="1"/>
</dbReference>
<dbReference type="GO" id="GO:0008270">
    <property type="term" value="F:zinc ion binding"/>
    <property type="evidence" value="ECO:0007669"/>
    <property type="project" value="UniProtKB-KW"/>
</dbReference>
<sequence>MSVPDKMLVCPYNKAHFIFRQRMPAHLIKCGKKYKGEVLMMCPFNAMHLFTKKSKEDHYKECEEYVLSLQKQSMQSYYQ</sequence>
<evidence type="ECO:0000313" key="6">
    <source>
        <dbReference type="Proteomes" id="UP000183832"/>
    </source>
</evidence>
<keyword evidence="1" id="KW-0479">Metal-binding</keyword>
<keyword evidence="6" id="KW-1185">Reference proteome</keyword>
<keyword evidence="3" id="KW-0862">Zinc</keyword>
<gene>
    <name evidence="5" type="ORF">CLUMA_CG011504</name>
</gene>
<evidence type="ECO:0000259" key="4">
    <source>
        <dbReference type="PROSITE" id="PS51800"/>
    </source>
</evidence>
<name>A0A1J1ID20_9DIPT</name>
<dbReference type="Pfam" id="PF05253">
    <property type="entry name" value="zf-U11-48K"/>
    <property type="match status" value="1"/>
</dbReference>
<dbReference type="PROSITE" id="PS51800">
    <property type="entry name" value="ZF_CHHC_U11_48K"/>
    <property type="match status" value="1"/>
</dbReference>
<dbReference type="SUPFAM" id="SSF57667">
    <property type="entry name" value="beta-beta-alpha zinc fingers"/>
    <property type="match status" value="1"/>
</dbReference>
<evidence type="ECO:0000313" key="5">
    <source>
        <dbReference type="EMBL" id="CRK98136.1"/>
    </source>
</evidence>
<evidence type="ECO:0000256" key="3">
    <source>
        <dbReference type="ARBA" id="ARBA00022833"/>
    </source>
</evidence>
<dbReference type="InterPro" id="IPR036236">
    <property type="entry name" value="Znf_C2H2_sf"/>
</dbReference>
<organism evidence="5 6">
    <name type="scientific">Clunio marinus</name>
    <dbReference type="NCBI Taxonomy" id="568069"/>
    <lineage>
        <taxon>Eukaryota</taxon>
        <taxon>Metazoa</taxon>
        <taxon>Ecdysozoa</taxon>
        <taxon>Arthropoda</taxon>
        <taxon>Hexapoda</taxon>
        <taxon>Insecta</taxon>
        <taxon>Pterygota</taxon>
        <taxon>Neoptera</taxon>
        <taxon>Endopterygota</taxon>
        <taxon>Diptera</taxon>
        <taxon>Nematocera</taxon>
        <taxon>Chironomoidea</taxon>
        <taxon>Chironomidae</taxon>
        <taxon>Clunio</taxon>
    </lineage>
</organism>
<evidence type="ECO:0000256" key="1">
    <source>
        <dbReference type="ARBA" id="ARBA00022723"/>
    </source>
</evidence>